<dbReference type="Proteomes" id="UP000033140">
    <property type="component" value="Unassembled WGS sequence"/>
</dbReference>
<reference evidence="2 3" key="2">
    <citation type="journal article" date="2014" name="J. Gen. Appl. Microbiol.">
        <title>The early diverging ascomycetous budding yeast Saitoella complicata has three histone deacetylases belonging to the Clr6, Hos2, and Rpd3 lineages.</title>
        <authorList>
            <person name="Nishida H."/>
            <person name="Matsumoto T."/>
            <person name="Kondo S."/>
            <person name="Hamamoto M."/>
            <person name="Yoshikawa H."/>
        </authorList>
    </citation>
    <scope>NUCLEOTIDE SEQUENCE [LARGE SCALE GENOMIC DNA]</scope>
    <source>
        <strain evidence="2 3">NRRL Y-17804</strain>
    </source>
</reference>
<evidence type="ECO:0000313" key="3">
    <source>
        <dbReference type="Proteomes" id="UP000033140"/>
    </source>
</evidence>
<dbReference type="AlphaFoldDB" id="A0A0E9NP78"/>
<feature type="compositionally biased region" description="Acidic residues" evidence="1">
    <location>
        <begin position="37"/>
        <end position="49"/>
    </location>
</feature>
<reference evidence="2 3" key="3">
    <citation type="journal article" date="2015" name="Genome Announc.">
        <title>Draft Genome Sequence of the Archiascomycetous Yeast Saitoella complicata.</title>
        <authorList>
            <person name="Yamauchi K."/>
            <person name="Kondo S."/>
            <person name="Hamamoto M."/>
            <person name="Takahashi Y."/>
            <person name="Ogura Y."/>
            <person name="Hayashi T."/>
            <person name="Nishida H."/>
        </authorList>
    </citation>
    <scope>NUCLEOTIDE SEQUENCE [LARGE SCALE GENOMIC DNA]</scope>
    <source>
        <strain evidence="2 3">NRRL Y-17804</strain>
    </source>
</reference>
<name>A0A0E9NP78_SAICN</name>
<evidence type="ECO:0000313" key="2">
    <source>
        <dbReference type="EMBL" id="GAO51687.1"/>
    </source>
</evidence>
<feature type="compositionally biased region" description="Basic and acidic residues" evidence="1">
    <location>
        <begin position="10"/>
        <end position="22"/>
    </location>
</feature>
<evidence type="ECO:0000256" key="1">
    <source>
        <dbReference type="SAM" id="MobiDB-lite"/>
    </source>
</evidence>
<dbReference type="EMBL" id="BACD03000050">
    <property type="protein sequence ID" value="GAO51687.1"/>
    <property type="molecule type" value="Genomic_DNA"/>
</dbReference>
<gene>
    <name evidence="2" type="ORF">G7K_5780-t1</name>
</gene>
<feature type="region of interest" description="Disordered" evidence="1">
    <location>
        <begin position="1"/>
        <end position="60"/>
    </location>
</feature>
<organism evidence="2 3">
    <name type="scientific">Saitoella complicata (strain BCRC 22490 / CBS 7301 / JCM 7358 / NBRC 10748 / NRRL Y-17804)</name>
    <dbReference type="NCBI Taxonomy" id="698492"/>
    <lineage>
        <taxon>Eukaryota</taxon>
        <taxon>Fungi</taxon>
        <taxon>Dikarya</taxon>
        <taxon>Ascomycota</taxon>
        <taxon>Taphrinomycotina</taxon>
        <taxon>Taphrinomycotina incertae sedis</taxon>
        <taxon>Saitoella</taxon>
    </lineage>
</organism>
<protein>
    <submittedName>
        <fullName evidence="2">Uncharacterized protein</fullName>
    </submittedName>
</protein>
<accession>A0A0E9NP78</accession>
<keyword evidence="3" id="KW-1185">Reference proteome</keyword>
<proteinExistence type="predicted"/>
<reference evidence="2 3" key="1">
    <citation type="journal article" date="2011" name="J. Gen. Appl. Microbiol.">
        <title>Draft genome sequencing of the enigmatic yeast Saitoella complicata.</title>
        <authorList>
            <person name="Nishida H."/>
            <person name="Hamamoto M."/>
            <person name="Sugiyama J."/>
        </authorList>
    </citation>
    <scope>NUCLEOTIDE SEQUENCE [LARGE SCALE GENOMIC DNA]</scope>
    <source>
        <strain evidence="2 3">NRRL Y-17804</strain>
    </source>
</reference>
<comment type="caution">
    <text evidence="2">The sequence shown here is derived from an EMBL/GenBank/DDBJ whole genome shotgun (WGS) entry which is preliminary data.</text>
</comment>
<sequence length="92" mass="10068">MPSVPTAKTLTERSTREDEASHDVCISKGCENRVEDTVDEDEEADEEGEGDHGSQCGSPRKHILCQSCLSFHTRRLSGCPLSPYSGQTELEA</sequence>